<protein>
    <recommendedName>
        <fullName evidence="3">DEAD/DEAH box helicase domain-containing protein</fullName>
    </recommendedName>
</protein>
<reference evidence="1 2" key="1">
    <citation type="journal article" date="2019" name="Nat. Ecol. Evol.">
        <title>Megaphylogeny resolves global patterns of mushroom evolution.</title>
        <authorList>
            <person name="Varga T."/>
            <person name="Krizsan K."/>
            <person name="Foldi C."/>
            <person name="Dima B."/>
            <person name="Sanchez-Garcia M."/>
            <person name="Sanchez-Ramirez S."/>
            <person name="Szollosi G.J."/>
            <person name="Szarkandi J.G."/>
            <person name="Papp V."/>
            <person name="Albert L."/>
            <person name="Andreopoulos W."/>
            <person name="Angelini C."/>
            <person name="Antonin V."/>
            <person name="Barry K.W."/>
            <person name="Bougher N.L."/>
            <person name="Buchanan P."/>
            <person name="Buyck B."/>
            <person name="Bense V."/>
            <person name="Catcheside P."/>
            <person name="Chovatia M."/>
            <person name="Cooper J."/>
            <person name="Damon W."/>
            <person name="Desjardin D."/>
            <person name="Finy P."/>
            <person name="Geml J."/>
            <person name="Haridas S."/>
            <person name="Hughes K."/>
            <person name="Justo A."/>
            <person name="Karasinski D."/>
            <person name="Kautmanova I."/>
            <person name="Kiss B."/>
            <person name="Kocsube S."/>
            <person name="Kotiranta H."/>
            <person name="LaButti K.M."/>
            <person name="Lechner B.E."/>
            <person name="Liimatainen K."/>
            <person name="Lipzen A."/>
            <person name="Lukacs Z."/>
            <person name="Mihaltcheva S."/>
            <person name="Morgado L.N."/>
            <person name="Niskanen T."/>
            <person name="Noordeloos M.E."/>
            <person name="Ohm R.A."/>
            <person name="Ortiz-Santana B."/>
            <person name="Ovrebo C."/>
            <person name="Racz N."/>
            <person name="Riley R."/>
            <person name="Savchenko A."/>
            <person name="Shiryaev A."/>
            <person name="Soop K."/>
            <person name="Spirin V."/>
            <person name="Szebenyi C."/>
            <person name="Tomsovsky M."/>
            <person name="Tulloss R.E."/>
            <person name="Uehling J."/>
            <person name="Grigoriev I.V."/>
            <person name="Vagvolgyi C."/>
            <person name="Papp T."/>
            <person name="Martin F.M."/>
            <person name="Miettinen O."/>
            <person name="Hibbett D.S."/>
            <person name="Nagy L.G."/>
        </authorList>
    </citation>
    <scope>NUCLEOTIDE SEQUENCE [LARGE SCALE GENOMIC DNA]</scope>
    <source>
        <strain evidence="1 2">CBS 166.37</strain>
    </source>
</reference>
<evidence type="ECO:0000313" key="1">
    <source>
        <dbReference type="EMBL" id="TFK33985.1"/>
    </source>
</evidence>
<keyword evidence="2" id="KW-1185">Reference proteome</keyword>
<proteinExistence type="predicted"/>
<sequence length="74" mass="7861">MWCLSALGAHQLDHRMNLVQGRDVFLAIATGEGKTTVLHAPLQAGQAHEEGFDMMNSGVRTGCTGVVKVGLVVE</sequence>
<dbReference type="AlphaFoldDB" id="A0A5C3LMI0"/>
<dbReference type="Proteomes" id="UP000308652">
    <property type="component" value="Unassembled WGS sequence"/>
</dbReference>
<dbReference type="EMBL" id="ML213638">
    <property type="protein sequence ID" value="TFK33985.1"/>
    <property type="molecule type" value="Genomic_DNA"/>
</dbReference>
<accession>A0A5C3LMI0</accession>
<dbReference type="OrthoDB" id="3260945at2759"/>
<gene>
    <name evidence="1" type="ORF">BDQ12DRAFT_690397</name>
</gene>
<name>A0A5C3LMI0_9AGAR</name>
<evidence type="ECO:0008006" key="3">
    <source>
        <dbReference type="Google" id="ProtNLM"/>
    </source>
</evidence>
<organism evidence="1 2">
    <name type="scientific">Crucibulum laeve</name>
    <dbReference type="NCBI Taxonomy" id="68775"/>
    <lineage>
        <taxon>Eukaryota</taxon>
        <taxon>Fungi</taxon>
        <taxon>Dikarya</taxon>
        <taxon>Basidiomycota</taxon>
        <taxon>Agaricomycotina</taxon>
        <taxon>Agaricomycetes</taxon>
        <taxon>Agaricomycetidae</taxon>
        <taxon>Agaricales</taxon>
        <taxon>Agaricineae</taxon>
        <taxon>Nidulariaceae</taxon>
        <taxon>Crucibulum</taxon>
    </lineage>
</organism>
<evidence type="ECO:0000313" key="2">
    <source>
        <dbReference type="Proteomes" id="UP000308652"/>
    </source>
</evidence>